<evidence type="ECO:0000313" key="3">
    <source>
        <dbReference type="WBParaSite" id="PEQ_0001025401-mRNA-1"/>
    </source>
</evidence>
<sequence length="120" mass="13854">MFSLRPLVLIVAAAKMPKTKSNENDSVREVLKDEERSALAATLDEDLETYKKYRWATDCYTNGTTSNWYSIASIFWRHSLRRLYLLSPLQSAVFVVAPFSNQACAAEIFKLSWLWSRIKL</sequence>
<accession>A0A914RZD9</accession>
<feature type="signal peptide" evidence="1">
    <location>
        <begin position="1"/>
        <end position="21"/>
    </location>
</feature>
<dbReference type="Proteomes" id="UP000887564">
    <property type="component" value="Unplaced"/>
</dbReference>
<evidence type="ECO:0000256" key="1">
    <source>
        <dbReference type="SAM" id="SignalP"/>
    </source>
</evidence>
<protein>
    <submittedName>
        <fullName evidence="3">Uncharacterized protein</fullName>
    </submittedName>
</protein>
<feature type="chain" id="PRO_5038033755" evidence="1">
    <location>
        <begin position="22"/>
        <end position="120"/>
    </location>
</feature>
<proteinExistence type="predicted"/>
<keyword evidence="2" id="KW-1185">Reference proteome</keyword>
<reference evidence="3" key="1">
    <citation type="submission" date="2022-11" db="UniProtKB">
        <authorList>
            <consortium name="WormBaseParasite"/>
        </authorList>
    </citation>
    <scope>IDENTIFICATION</scope>
</reference>
<evidence type="ECO:0000313" key="2">
    <source>
        <dbReference type="Proteomes" id="UP000887564"/>
    </source>
</evidence>
<name>A0A914RZD9_PAREQ</name>
<dbReference type="WBParaSite" id="PEQ_0001025401-mRNA-1">
    <property type="protein sequence ID" value="PEQ_0001025401-mRNA-1"/>
    <property type="gene ID" value="PEQ_0001025401"/>
</dbReference>
<dbReference type="AlphaFoldDB" id="A0A914RZD9"/>
<organism evidence="2 3">
    <name type="scientific">Parascaris equorum</name>
    <name type="common">Equine roundworm</name>
    <dbReference type="NCBI Taxonomy" id="6256"/>
    <lineage>
        <taxon>Eukaryota</taxon>
        <taxon>Metazoa</taxon>
        <taxon>Ecdysozoa</taxon>
        <taxon>Nematoda</taxon>
        <taxon>Chromadorea</taxon>
        <taxon>Rhabditida</taxon>
        <taxon>Spirurina</taxon>
        <taxon>Ascaridomorpha</taxon>
        <taxon>Ascaridoidea</taxon>
        <taxon>Ascarididae</taxon>
        <taxon>Parascaris</taxon>
    </lineage>
</organism>
<keyword evidence="1" id="KW-0732">Signal</keyword>